<accession>A0AAV5SR86</accession>
<evidence type="ECO:0000313" key="2">
    <source>
        <dbReference type="Proteomes" id="UP001432027"/>
    </source>
</evidence>
<dbReference type="EMBL" id="BTSX01000001">
    <property type="protein sequence ID" value="GMS82071.1"/>
    <property type="molecule type" value="Genomic_DNA"/>
</dbReference>
<organism evidence="1 2">
    <name type="scientific">Pristionchus entomophagus</name>
    <dbReference type="NCBI Taxonomy" id="358040"/>
    <lineage>
        <taxon>Eukaryota</taxon>
        <taxon>Metazoa</taxon>
        <taxon>Ecdysozoa</taxon>
        <taxon>Nematoda</taxon>
        <taxon>Chromadorea</taxon>
        <taxon>Rhabditida</taxon>
        <taxon>Rhabditina</taxon>
        <taxon>Diplogasteromorpha</taxon>
        <taxon>Diplogasteroidea</taxon>
        <taxon>Neodiplogasteridae</taxon>
        <taxon>Pristionchus</taxon>
    </lineage>
</organism>
<evidence type="ECO:0000313" key="1">
    <source>
        <dbReference type="EMBL" id="GMS82071.1"/>
    </source>
</evidence>
<dbReference type="AlphaFoldDB" id="A0AAV5SR86"/>
<dbReference type="Proteomes" id="UP001432027">
    <property type="component" value="Unassembled WGS sequence"/>
</dbReference>
<sequence>EIKDQRSRLEVDKAGRRGLLVLAVDRRGDDDIGEGRSRADHIRTSAEGCSNRRVDELLGGRGRSHHLLLHNPPQLDVIALVLERRAELVLL</sequence>
<feature type="non-terminal residue" evidence="1">
    <location>
        <position position="91"/>
    </location>
</feature>
<gene>
    <name evidence="1" type="ORF">PENTCL1PPCAC_4246</name>
</gene>
<name>A0AAV5SR86_9BILA</name>
<comment type="caution">
    <text evidence="1">The sequence shown here is derived from an EMBL/GenBank/DDBJ whole genome shotgun (WGS) entry which is preliminary data.</text>
</comment>
<feature type="non-terminal residue" evidence="1">
    <location>
        <position position="1"/>
    </location>
</feature>
<proteinExistence type="predicted"/>
<reference evidence="1" key="1">
    <citation type="submission" date="2023-10" db="EMBL/GenBank/DDBJ databases">
        <title>Genome assembly of Pristionchus species.</title>
        <authorList>
            <person name="Yoshida K."/>
            <person name="Sommer R.J."/>
        </authorList>
    </citation>
    <scope>NUCLEOTIDE SEQUENCE</scope>
    <source>
        <strain evidence="1">RS0144</strain>
    </source>
</reference>
<protein>
    <submittedName>
        <fullName evidence="1">Uncharacterized protein</fullName>
    </submittedName>
</protein>
<keyword evidence="2" id="KW-1185">Reference proteome</keyword>